<organism evidence="5 6">
    <name type="scientific">Fluviicola chungangensis</name>
    <dbReference type="NCBI Taxonomy" id="2597671"/>
    <lineage>
        <taxon>Bacteria</taxon>
        <taxon>Pseudomonadati</taxon>
        <taxon>Bacteroidota</taxon>
        <taxon>Flavobacteriia</taxon>
        <taxon>Flavobacteriales</taxon>
        <taxon>Crocinitomicaceae</taxon>
        <taxon>Fluviicola</taxon>
    </lineage>
</organism>
<dbReference type="AlphaFoldDB" id="A0A556MZX3"/>
<dbReference type="InterPro" id="IPR051052">
    <property type="entry name" value="Diverse_substrate_MTase"/>
</dbReference>
<dbReference type="PANTHER" id="PTHR44942">
    <property type="entry name" value="METHYLTRANSF_11 DOMAIN-CONTAINING PROTEIN"/>
    <property type="match status" value="1"/>
</dbReference>
<dbReference type="Pfam" id="PF08241">
    <property type="entry name" value="Methyltransf_11"/>
    <property type="match status" value="1"/>
</dbReference>
<proteinExistence type="inferred from homology"/>
<comment type="similarity">
    <text evidence="1">Belongs to the methyltransferase superfamily.</text>
</comment>
<dbReference type="Gene3D" id="3.40.50.150">
    <property type="entry name" value="Vaccinia Virus protein VP39"/>
    <property type="match status" value="1"/>
</dbReference>
<keyword evidence="2 5" id="KW-0489">Methyltransferase</keyword>
<dbReference type="PANTHER" id="PTHR44942:SF4">
    <property type="entry name" value="METHYLTRANSFERASE TYPE 11 DOMAIN-CONTAINING PROTEIN"/>
    <property type="match status" value="1"/>
</dbReference>
<feature type="domain" description="Methyltransferase type 11" evidence="4">
    <location>
        <begin position="39"/>
        <end position="127"/>
    </location>
</feature>
<dbReference type="CDD" id="cd02440">
    <property type="entry name" value="AdoMet_MTases"/>
    <property type="match status" value="1"/>
</dbReference>
<dbReference type="GO" id="GO:0008757">
    <property type="term" value="F:S-adenosylmethionine-dependent methyltransferase activity"/>
    <property type="evidence" value="ECO:0007669"/>
    <property type="project" value="InterPro"/>
</dbReference>
<dbReference type="Proteomes" id="UP000316008">
    <property type="component" value="Unassembled WGS sequence"/>
</dbReference>
<reference evidence="5 6" key="1">
    <citation type="submission" date="2019-07" db="EMBL/GenBank/DDBJ databases">
        <authorList>
            <person name="Huq M.A."/>
        </authorList>
    </citation>
    <scope>NUCLEOTIDE SEQUENCE [LARGE SCALE GENOMIC DNA]</scope>
    <source>
        <strain evidence="5 6">MAH-3</strain>
    </source>
</reference>
<accession>A0A556MZX3</accession>
<keyword evidence="3 5" id="KW-0808">Transferase</keyword>
<name>A0A556MZX3_9FLAO</name>
<sequence length="240" mass="27684">MKDNFSNNSAAYAQFRPTYPDGVFAFLHTVLPGKQCAWDCATGTGQVAEKLVKLFDHIEATDLSENQLKNAVSHPKIRYSQQVAEQTDFSDQHFDCITVGQAVHWFDFEKFYAEAKRVLKPNGLIVVLGYGNIQIDNPGVQKAVTKLYAEILGDYWDPERRYIDEAYQTIPFPFEEILHPEFAIEHTWKRDQLLGYLSTWSAVKHFKEKHKMNPIDLILPEFPEFEQVKVTFPVLLRIGK</sequence>
<protein>
    <submittedName>
        <fullName evidence="5">Class I SAM-dependent methyltransferase</fullName>
    </submittedName>
</protein>
<comment type="caution">
    <text evidence="5">The sequence shown here is derived from an EMBL/GenBank/DDBJ whole genome shotgun (WGS) entry which is preliminary data.</text>
</comment>
<dbReference type="SUPFAM" id="SSF53335">
    <property type="entry name" value="S-adenosyl-L-methionine-dependent methyltransferases"/>
    <property type="match status" value="1"/>
</dbReference>
<evidence type="ECO:0000256" key="2">
    <source>
        <dbReference type="ARBA" id="ARBA00022603"/>
    </source>
</evidence>
<evidence type="ECO:0000313" key="5">
    <source>
        <dbReference type="EMBL" id="TSJ45472.1"/>
    </source>
</evidence>
<dbReference type="GO" id="GO:0032259">
    <property type="term" value="P:methylation"/>
    <property type="evidence" value="ECO:0007669"/>
    <property type="project" value="UniProtKB-KW"/>
</dbReference>
<dbReference type="RefSeq" id="WP_144332428.1">
    <property type="nucleotide sequence ID" value="NZ_VLPL01000003.1"/>
</dbReference>
<evidence type="ECO:0000259" key="4">
    <source>
        <dbReference type="Pfam" id="PF08241"/>
    </source>
</evidence>
<dbReference type="OrthoDB" id="9797252at2"/>
<gene>
    <name evidence="5" type="ORF">FO442_06875</name>
</gene>
<dbReference type="InterPro" id="IPR013216">
    <property type="entry name" value="Methyltransf_11"/>
</dbReference>
<evidence type="ECO:0000313" key="6">
    <source>
        <dbReference type="Proteomes" id="UP000316008"/>
    </source>
</evidence>
<keyword evidence="6" id="KW-1185">Reference proteome</keyword>
<evidence type="ECO:0000256" key="1">
    <source>
        <dbReference type="ARBA" id="ARBA00008361"/>
    </source>
</evidence>
<evidence type="ECO:0000256" key="3">
    <source>
        <dbReference type="ARBA" id="ARBA00022679"/>
    </source>
</evidence>
<dbReference type="EMBL" id="VLPL01000003">
    <property type="protein sequence ID" value="TSJ45472.1"/>
    <property type="molecule type" value="Genomic_DNA"/>
</dbReference>
<dbReference type="InterPro" id="IPR029063">
    <property type="entry name" value="SAM-dependent_MTases_sf"/>
</dbReference>